<comment type="caution">
    <text evidence="2">The sequence shown here is derived from an EMBL/GenBank/DDBJ whole genome shotgun (WGS) entry which is preliminary data.</text>
</comment>
<dbReference type="AlphaFoldDB" id="A0A3M7S7A0"/>
<gene>
    <name evidence="2" type="ORF">BpHYR1_045907</name>
</gene>
<reference evidence="2 3" key="1">
    <citation type="journal article" date="2018" name="Sci. Rep.">
        <title>Genomic signatures of local adaptation to the degree of environmental predictability in rotifers.</title>
        <authorList>
            <person name="Franch-Gras L."/>
            <person name="Hahn C."/>
            <person name="Garcia-Roger E.M."/>
            <person name="Carmona M.J."/>
            <person name="Serra M."/>
            <person name="Gomez A."/>
        </authorList>
    </citation>
    <scope>NUCLEOTIDE SEQUENCE [LARGE SCALE GENOMIC DNA]</scope>
    <source>
        <strain evidence="2">HYR1</strain>
    </source>
</reference>
<keyword evidence="1" id="KW-0812">Transmembrane</keyword>
<keyword evidence="1" id="KW-1133">Transmembrane helix</keyword>
<keyword evidence="1" id="KW-0472">Membrane</keyword>
<name>A0A3M7S7A0_BRAPC</name>
<dbReference type="Proteomes" id="UP000276133">
    <property type="component" value="Unassembled WGS sequence"/>
</dbReference>
<organism evidence="2 3">
    <name type="scientific">Brachionus plicatilis</name>
    <name type="common">Marine rotifer</name>
    <name type="synonym">Brachionus muelleri</name>
    <dbReference type="NCBI Taxonomy" id="10195"/>
    <lineage>
        <taxon>Eukaryota</taxon>
        <taxon>Metazoa</taxon>
        <taxon>Spiralia</taxon>
        <taxon>Gnathifera</taxon>
        <taxon>Rotifera</taxon>
        <taxon>Eurotatoria</taxon>
        <taxon>Monogononta</taxon>
        <taxon>Pseudotrocha</taxon>
        <taxon>Ploima</taxon>
        <taxon>Brachionidae</taxon>
        <taxon>Brachionus</taxon>
    </lineage>
</organism>
<proteinExistence type="predicted"/>
<evidence type="ECO:0000256" key="1">
    <source>
        <dbReference type="SAM" id="Phobius"/>
    </source>
</evidence>
<sequence>MLAFCDCKWTPLIMRFCLIDKVTTQLVNSIDKAPIADIVDLSIPTIIYLLLLIIPEKNRFLIFNVRDLLMKMKHLLAIPKLRIL</sequence>
<keyword evidence="3" id="KW-1185">Reference proteome</keyword>
<protein>
    <submittedName>
        <fullName evidence="2">Uncharacterized protein</fullName>
    </submittedName>
</protein>
<evidence type="ECO:0000313" key="3">
    <source>
        <dbReference type="Proteomes" id="UP000276133"/>
    </source>
</evidence>
<dbReference type="EMBL" id="REGN01001916">
    <property type="protein sequence ID" value="RNA31642.1"/>
    <property type="molecule type" value="Genomic_DNA"/>
</dbReference>
<evidence type="ECO:0000313" key="2">
    <source>
        <dbReference type="EMBL" id="RNA31642.1"/>
    </source>
</evidence>
<accession>A0A3M7S7A0</accession>
<feature type="transmembrane region" description="Helical" evidence="1">
    <location>
        <begin position="35"/>
        <end position="54"/>
    </location>
</feature>